<dbReference type="Proteomes" id="UP000809789">
    <property type="component" value="Unassembled WGS sequence"/>
</dbReference>
<reference evidence="3" key="1">
    <citation type="submission" date="2021-07" db="EMBL/GenBank/DDBJ databases">
        <title>Elsinoe batatas strain:CRI-CJ2 Genome sequencing and assembly.</title>
        <authorList>
            <person name="Huang L."/>
        </authorList>
    </citation>
    <scope>NUCLEOTIDE SEQUENCE</scope>
    <source>
        <strain evidence="3">CRI-CJ2</strain>
    </source>
</reference>
<name>A0A8K0L766_9PEZI</name>
<accession>A0A8K0L766</accession>
<organism evidence="3 4">
    <name type="scientific">Elsinoe batatas</name>
    <dbReference type="NCBI Taxonomy" id="2601811"/>
    <lineage>
        <taxon>Eukaryota</taxon>
        <taxon>Fungi</taxon>
        <taxon>Dikarya</taxon>
        <taxon>Ascomycota</taxon>
        <taxon>Pezizomycotina</taxon>
        <taxon>Dothideomycetes</taxon>
        <taxon>Dothideomycetidae</taxon>
        <taxon>Myriangiales</taxon>
        <taxon>Elsinoaceae</taxon>
        <taxon>Elsinoe</taxon>
    </lineage>
</organism>
<feature type="compositionally biased region" description="Basic and acidic residues" evidence="2">
    <location>
        <begin position="31"/>
        <end position="40"/>
    </location>
</feature>
<sequence length="344" mass="38216">MADVDDKEKDEKLAAAKKRFGELKKKQKKRKEAENKKKEGSRVYYHEICDDVVKNEEETKQDRIGEAADEADEAEDDAGKPVPTRNPTVTLLRNLLVVDRFPSFQAVNSESGVQELYGKQAVRIEELGRQAETLSLAEELKQLRESDDDAATFKSKAAHSNDQAAEFGKQFCSSAGVPNYLNAWLVSKTSIIDILKPDKLSHETNAKSHGQRAVAAEEKSSSLQTEIEKLRESLSSPTVAKPADGEANLKCEVTAADAATQPATNLESKIGILIKLPRESSTRNAAREKEVKDLKARVKAATQARNDAGGGDLWDWKEEEREKLNSRIRDLKAEDFELRRGVPL</sequence>
<feature type="region of interest" description="Disordered" evidence="2">
    <location>
        <begin position="203"/>
        <end position="222"/>
    </location>
</feature>
<evidence type="ECO:0000313" key="4">
    <source>
        <dbReference type="Proteomes" id="UP000809789"/>
    </source>
</evidence>
<evidence type="ECO:0000313" key="3">
    <source>
        <dbReference type="EMBL" id="KAG8630095.1"/>
    </source>
</evidence>
<dbReference type="EMBL" id="JAESVG020000002">
    <property type="protein sequence ID" value="KAG8630095.1"/>
    <property type="molecule type" value="Genomic_DNA"/>
</dbReference>
<feature type="compositionally biased region" description="Acidic residues" evidence="2">
    <location>
        <begin position="67"/>
        <end position="76"/>
    </location>
</feature>
<feature type="region of interest" description="Disordered" evidence="2">
    <location>
        <begin position="55"/>
        <end position="86"/>
    </location>
</feature>
<feature type="region of interest" description="Disordered" evidence="2">
    <location>
        <begin position="18"/>
        <end position="40"/>
    </location>
</feature>
<keyword evidence="4" id="KW-1185">Reference proteome</keyword>
<dbReference type="OrthoDB" id="5413982at2759"/>
<comment type="caution">
    <text evidence="3">The sequence shown here is derived from an EMBL/GenBank/DDBJ whole genome shotgun (WGS) entry which is preliminary data.</text>
</comment>
<dbReference type="AlphaFoldDB" id="A0A8K0L766"/>
<keyword evidence="1" id="KW-0175">Coiled coil</keyword>
<protein>
    <submittedName>
        <fullName evidence="3">Uncharacterized protein</fullName>
    </submittedName>
</protein>
<feature type="coiled-coil region" evidence="1">
    <location>
        <begin position="284"/>
        <end position="334"/>
    </location>
</feature>
<evidence type="ECO:0000256" key="1">
    <source>
        <dbReference type="SAM" id="Coils"/>
    </source>
</evidence>
<feature type="compositionally biased region" description="Basic and acidic residues" evidence="2">
    <location>
        <begin position="55"/>
        <end position="66"/>
    </location>
</feature>
<evidence type="ECO:0000256" key="2">
    <source>
        <dbReference type="SAM" id="MobiDB-lite"/>
    </source>
</evidence>
<proteinExistence type="predicted"/>
<gene>
    <name evidence="3" type="ORF">KVT40_001714</name>
</gene>